<proteinExistence type="predicted"/>
<gene>
    <name evidence="1" type="ORF">JAZ04_01680</name>
</gene>
<organism evidence="1 2">
    <name type="scientific">Candidatus Thiodiazotropha lotti</name>
    <dbReference type="NCBI Taxonomy" id="2792787"/>
    <lineage>
        <taxon>Bacteria</taxon>
        <taxon>Pseudomonadati</taxon>
        <taxon>Pseudomonadota</taxon>
        <taxon>Gammaproteobacteria</taxon>
        <taxon>Chromatiales</taxon>
        <taxon>Sedimenticolaceae</taxon>
        <taxon>Candidatus Thiodiazotropha</taxon>
    </lineage>
</organism>
<reference evidence="1" key="1">
    <citation type="journal article" date="2021" name="Proc. Natl. Acad. Sci. U.S.A.">
        <title>Global biogeography of chemosynthetic symbionts reveals both localized and globally distributed symbiont groups. .</title>
        <authorList>
            <person name="Osvatic J.T."/>
            <person name="Wilkins L.G.E."/>
            <person name="Leibrecht L."/>
            <person name="Leray M."/>
            <person name="Zauner S."/>
            <person name="Polzin J."/>
            <person name="Camacho Y."/>
            <person name="Gros O."/>
            <person name="van Gils J.A."/>
            <person name="Eisen J.A."/>
            <person name="Petersen J.M."/>
            <person name="Yuen B."/>
        </authorList>
    </citation>
    <scope>NUCLEOTIDE SEQUENCE</scope>
    <source>
        <strain evidence="1">MAGL173</strain>
    </source>
</reference>
<accession>A0A9E4K243</accession>
<dbReference type="Proteomes" id="UP000886687">
    <property type="component" value="Unassembled WGS sequence"/>
</dbReference>
<comment type="caution">
    <text evidence="1">The sequence shown here is derived from an EMBL/GenBank/DDBJ whole genome shotgun (WGS) entry which is preliminary data.</text>
</comment>
<dbReference type="EMBL" id="JAEPDI010000001">
    <property type="protein sequence ID" value="MCG7937553.1"/>
    <property type="molecule type" value="Genomic_DNA"/>
</dbReference>
<protein>
    <submittedName>
        <fullName evidence="1">Uncharacterized protein</fullName>
    </submittedName>
</protein>
<sequence>MKNITGYGNDVIYPESQRDWAELIEYPFRTLKELEGAIEAADAQVKHLMEVARIFRDRANVELVGVPVVKGTKVQGKYVSPYYIAYSFDRSYNILKWRNHRTDGKGNLLNNRRRAQLSDEMLLQCPEELREKMLKFERRRIELNYVAGVVAFKRARLEKVLEQIRSVNALKSLV</sequence>
<evidence type="ECO:0000313" key="2">
    <source>
        <dbReference type="Proteomes" id="UP000886687"/>
    </source>
</evidence>
<evidence type="ECO:0000313" key="1">
    <source>
        <dbReference type="EMBL" id="MCG7937553.1"/>
    </source>
</evidence>
<dbReference type="AlphaFoldDB" id="A0A9E4K243"/>
<name>A0A9E4K243_9GAMM</name>